<sequence length="480" mass="53770">MEYDIVIGLEVHCQLDTESKIFASDQNKFGNDPNTNISVITLAHPGVLPKLNEKAVEYAIKLGLAFNCEINQFNYFDRKNYFYPDLPKGYQTSQDKDPICLGGEVKFKIKKGKTFTDHSVKIHHIHMEEDAGKSIHDLDPNFTYLDYNRAGTPLLEMVTEPCIGSAEEAGAFLAEVRKMVKFLGISDGNMEEGSLRADLNVSIKPKGSSTLGTKVEIKNMNSIRNLQKAADYEIERQTKMLEAGETIIQETRSFDPDSGKTSGMRVKETMNDYRYFPEPDLAPIVISDEDLRLAKEKMPMLPYELFKKLSTEMGLLEEHAFTITEDKAFVDYFLEACDYTKNYKAVSNWLVSNIKGYLNENNLLLENFSVKPKKLVELINAIDSGEISNTAAQTLMTLLIASPDGNILDLATSNNLIQQKNTGALGEWADEVIAQNAQKVAEFKKGKKGLMGFFVGEVMKKSKGSADPKMVNEILTEKLN</sequence>
<dbReference type="InterPro" id="IPR017958">
    <property type="entry name" value="Gln-tRNA_amidoTrfase_suB_CS"/>
</dbReference>
<keyword evidence="6 11" id="KW-0067">ATP-binding</keyword>
<comment type="catalytic activity">
    <reaction evidence="9 11">
        <text>L-aspartyl-tRNA(Asn) + L-glutamine + ATP + H2O = L-asparaginyl-tRNA(Asn) + L-glutamate + ADP + phosphate + 2 H(+)</text>
        <dbReference type="Rhea" id="RHEA:14513"/>
        <dbReference type="Rhea" id="RHEA-COMP:9674"/>
        <dbReference type="Rhea" id="RHEA-COMP:9677"/>
        <dbReference type="ChEBI" id="CHEBI:15377"/>
        <dbReference type="ChEBI" id="CHEBI:15378"/>
        <dbReference type="ChEBI" id="CHEBI:29985"/>
        <dbReference type="ChEBI" id="CHEBI:30616"/>
        <dbReference type="ChEBI" id="CHEBI:43474"/>
        <dbReference type="ChEBI" id="CHEBI:58359"/>
        <dbReference type="ChEBI" id="CHEBI:78515"/>
        <dbReference type="ChEBI" id="CHEBI:78516"/>
        <dbReference type="ChEBI" id="CHEBI:456216"/>
    </reaction>
</comment>
<dbReference type="InterPro" id="IPR017959">
    <property type="entry name" value="Asn/Gln-tRNA_amidoTrfase_suB/E"/>
</dbReference>
<organism evidence="13 14">
    <name type="scientific">Lacihabitans lacunae</name>
    <dbReference type="NCBI Taxonomy" id="1028214"/>
    <lineage>
        <taxon>Bacteria</taxon>
        <taxon>Pseudomonadati</taxon>
        <taxon>Bacteroidota</taxon>
        <taxon>Cytophagia</taxon>
        <taxon>Cytophagales</taxon>
        <taxon>Leadbetterellaceae</taxon>
        <taxon>Lacihabitans</taxon>
    </lineage>
</organism>
<comment type="similarity">
    <text evidence="1 11">Belongs to the GatB/GatE family. GatB subfamily.</text>
</comment>
<evidence type="ECO:0000256" key="10">
    <source>
        <dbReference type="ARBA" id="ARBA00047913"/>
    </source>
</evidence>
<evidence type="ECO:0000256" key="2">
    <source>
        <dbReference type="ARBA" id="ARBA00011123"/>
    </source>
</evidence>
<evidence type="ECO:0000313" key="13">
    <source>
        <dbReference type="EMBL" id="MFC3810714.1"/>
    </source>
</evidence>
<dbReference type="HAMAP" id="MF_00121">
    <property type="entry name" value="GatB"/>
    <property type="match status" value="1"/>
</dbReference>
<dbReference type="EMBL" id="JBHRYQ010000001">
    <property type="protein sequence ID" value="MFC3810714.1"/>
    <property type="molecule type" value="Genomic_DNA"/>
</dbReference>
<evidence type="ECO:0000256" key="6">
    <source>
        <dbReference type="ARBA" id="ARBA00022840"/>
    </source>
</evidence>
<dbReference type="InterPro" id="IPR006075">
    <property type="entry name" value="Asn/Gln-tRNA_Trfase_suB/E_cat"/>
</dbReference>
<dbReference type="NCBIfam" id="NF004012">
    <property type="entry name" value="PRK05477.1-2"/>
    <property type="match status" value="1"/>
</dbReference>
<dbReference type="SMART" id="SM00845">
    <property type="entry name" value="GatB_Yqey"/>
    <property type="match status" value="1"/>
</dbReference>
<keyword evidence="4 11" id="KW-0436">Ligase</keyword>
<dbReference type="NCBIfam" id="TIGR00133">
    <property type="entry name" value="gatB"/>
    <property type="match status" value="1"/>
</dbReference>
<evidence type="ECO:0000256" key="3">
    <source>
        <dbReference type="ARBA" id="ARBA00016923"/>
    </source>
</evidence>
<comment type="subunit">
    <text evidence="2 11">Heterotrimer of A, B and C subunits.</text>
</comment>
<dbReference type="Pfam" id="PF02934">
    <property type="entry name" value="GatB_N"/>
    <property type="match status" value="1"/>
</dbReference>
<dbReference type="InterPro" id="IPR004413">
    <property type="entry name" value="GatB"/>
</dbReference>
<comment type="catalytic activity">
    <reaction evidence="10 11">
        <text>L-glutamyl-tRNA(Gln) + L-glutamine + ATP + H2O = L-glutaminyl-tRNA(Gln) + L-glutamate + ADP + phosphate + H(+)</text>
        <dbReference type="Rhea" id="RHEA:17521"/>
        <dbReference type="Rhea" id="RHEA-COMP:9681"/>
        <dbReference type="Rhea" id="RHEA-COMP:9684"/>
        <dbReference type="ChEBI" id="CHEBI:15377"/>
        <dbReference type="ChEBI" id="CHEBI:15378"/>
        <dbReference type="ChEBI" id="CHEBI:29985"/>
        <dbReference type="ChEBI" id="CHEBI:30616"/>
        <dbReference type="ChEBI" id="CHEBI:43474"/>
        <dbReference type="ChEBI" id="CHEBI:58359"/>
        <dbReference type="ChEBI" id="CHEBI:78520"/>
        <dbReference type="ChEBI" id="CHEBI:78521"/>
        <dbReference type="ChEBI" id="CHEBI:456216"/>
    </reaction>
</comment>
<evidence type="ECO:0000259" key="12">
    <source>
        <dbReference type="SMART" id="SM00845"/>
    </source>
</evidence>
<dbReference type="EC" id="6.3.5.-" evidence="11"/>
<evidence type="ECO:0000256" key="8">
    <source>
        <dbReference type="ARBA" id="ARBA00024799"/>
    </source>
</evidence>
<evidence type="ECO:0000256" key="4">
    <source>
        <dbReference type="ARBA" id="ARBA00022598"/>
    </source>
</evidence>
<keyword evidence="7 11" id="KW-0648">Protein biosynthesis</keyword>
<proteinExistence type="inferred from homology"/>
<dbReference type="InterPro" id="IPR023168">
    <property type="entry name" value="GatB_Yqey_C_2"/>
</dbReference>
<feature type="domain" description="Asn/Gln amidotransferase" evidence="12">
    <location>
        <begin position="331"/>
        <end position="479"/>
    </location>
</feature>
<evidence type="ECO:0000256" key="1">
    <source>
        <dbReference type="ARBA" id="ARBA00005306"/>
    </source>
</evidence>
<dbReference type="PANTHER" id="PTHR11659:SF0">
    <property type="entry name" value="GLUTAMYL-TRNA(GLN) AMIDOTRANSFERASE SUBUNIT B, MITOCHONDRIAL"/>
    <property type="match status" value="1"/>
</dbReference>
<dbReference type="PANTHER" id="PTHR11659">
    <property type="entry name" value="GLUTAMYL-TRNA GLN AMIDOTRANSFERASE SUBUNIT B MITOCHONDRIAL AND PROKARYOTIC PET112-RELATED"/>
    <property type="match status" value="1"/>
</dbReference>
<comment type="function">
    <text evidence="8 11">Allows the formation of correctly charged Asn-tRNA(Asn) or Gln-tRNA(Gln) through the transamidation of misacylated Asp-tRNA(Asn) or Glu-tRNA(Gln) in organisms which lack either or both of asparaginyl-tRNA or glutaminyl-tRNA synthetases. The reaction takes place in the presence of glutamine and ATP through an activated phospho-Asp-tRNA(Asn) or phospho-Glu-tRNA(Gln).</text>
</comment>
<dbReference type="Gene3D" id="1.10.10.410">
    <property type="match status" value="1"/>
</dbReference>
<evidence type="ECO:0000256" key="9">
    <source>
        <dbReference type="ARBA" id="ARBA00047380"/>
    </source>
</evidence>
<evidence type="ECO:0000256" key="11">
    <source>
        <dbReference type="HAMAP-Rule" id="MF_00121"/>
    </source>
</evidence>
<keyword evidence="14" id="KW-1185">Reference proteome</keyword>
<dbReference type="Proteomes" id="UP001595616">
    <property type="component" value="Unassembled WGS sequence"/>
</dbReference>
<name>A0ABV7YTN5_9BACT</name>
<dbReference type="RefSeq" id="WP_379837069.1">
    <property type="nucleotide sequence ID" value="NZ_JBHRYQ010000001.1"/>
</dbReference>
<evidence type="ECO:0000256" key="5">
    <source>
        <dbReference type="ARBA" id="ARBA00022741"/>
    </source>
</evidence>
<evidence type="ECO:0000313" key="14">
    <source>
        <dbReference type="Proteomes" id="UP001595616"/>
    </source>
</evidence>
<dbReference type="InterPro" id="IPR018027">
    <property type="entry name" value="Asn/Gln_amidotransferase"/>
</dbReference>
<gene>
    <name evidence="11 13" type="primary">gatB</name>
    <name evidence="13" type="ORF">ACFOOI_08615</name>
</gene>
<dbReference type="InterPro" id="IPR003789">
    <property type="entry name" value="Asn/Gln_tRNA_amidoTrase-B-like"/>
</dbReference>
<evidence type="ECO:0000256" key="7">
    <source>
        <dbReference type="ARBA" id="ARBA00022917"/>
    </source>
</evidence>
<reference evidence="14" key="1">
    <citation type="journal article" date="2019" name="Int. J. Syst. Evol. Microbiol.">
        <title>The Global Catalogue of Microorganisms (GCM) 10K type strain sequencing project: providing services to taxonomists for standard genome sequencing and annotation.</title>
        <authorList>
            <consortium name="The Broad Institute Genomics Platform"/>
            <consortium name="The Broad Institute Genome Sequencing Center for Infectious Disease"/>
            <person name="Wu L."/>
            <person name="Ma J."/>
        </authorList>
    </citation>
    <scope>NUCLEOTIDE SEQUENCE [LARGE SCALE GENOMIC DNA]</scope>
    <source>
        <strain evidence="14">CECT 7956</strain>
    </source>
</reference>
<protein>
    <recommendedName>
        <fullName evidence="3 11">Aspartyl/glutamyl-tRNA(Asn/Gln) amidotransferase subunit B</fullName>
        <shortName evidence="11">Asp/Glu-ADT subunit B</shortName>
        <ecNumber evidence="11">6.3.5.-</ecNumber>
    </recommendedName>
</protein>
<dbReference type="Pfam" id="PF02637">
    <property type="entry name" value="GatB_Yqey"/>
    <property type="match status" value="1"/>
</dbReference>
<dbReference type="NCBIfam" id="NF004014">
    <property type="entry name" value="PRK05477.1-4"/>
    <property type="match status" value="1"/>
</dbReference>
<keyword evidence="5 11" id="KW-0547">Nucleotide-binding</keyword>
<dbReference type="SUPFAM" id="SSF55931">
    <property type="entry name" value="Glutamine synthetase/guanido kinase"/>
    <property type="match status" value="1"/>
</dbReference>
<dbReference type="PROSITE" id="PS01234">
    <property type="entry name" value="GATB"/>
    <property type="match status" value="1"/>
</dbReference>
<accession>A0ABV7YTN5</accession>
<comment type="caution">
    <text evidence="13">The sequence shown here is derived from an EMBL/GenBank/DDBJ whole genome shotgun (WGS) entry which is preliminary data.</text>
</comment>
<dbReference type="SUPFAM" id="SSF89095">
    <property type="entry name" value="GatB/YqeY motif"/>
    <property type="match status" value="1"/>
</dbReference>
<dbReference type="InterPro" id="IPR014746">
    <property type="entry name" value="Gln_synth/guanido_kin_cat_dom"/>
</dbReference>